<feature type="domain" description="CBM1" evidence="3">
    <location>
        <begin position="106"/>
        <end position="142"/>
    </location>
</feature>
<evidence type="ECO:0000259" key="3">
    <source>
        <dbReference type="PROSITE" id="PS51164"/>
    </source>
</evidence>
<evidence type="ECO:0000313" key="4">
    <source>
        <dbReference type="EMBL" id="ETW10551.1"/>
    </source>
</evidence>
<dbReference type="GO" id="GO:0030248">
    <property type="term" value="F:cellulose binding"/>
    <property type="evidence" value="ECO:0007669"/>
    <property type="project" value="InterPro"/>
</dbReference>
<dbReference type="EMBL" id="KI913952">
    <property type="protein sequence ID" value="ETW10551.1"/>
    <property type="molecule type" value="Genomic_DNA"/>
</dbReference>
<name>A0A024UVJ7_9STRA</name>
<reference evidence="4" key="1">
    <citation type="submission" date="2013-12" db="EMBL/GenBank/DDBJ databases">
        <title>The Genome Sequence of Aphanomyces invadans NJM9701.</title>
        <authorList>
            <consortium name="The Broad Institute Genomics Platform"/>
            <person name="Russ C."/>
            <person name="Tyler B."/>
            <person name="van West P."/>
            <person name="Dieguez-Uribeondo J."/>
            <person name="Young S.K."/>
            <person name="Zeng Q."/>
            <person name="Gargeya S."/>
            <person name="Fitzgerald M."/>
            <person name="Abouelleil A."/>
            <person name="Alvarado L."/>
            <person name="Chapman S.B."/>
            <person name="Gainer-Dewar J."/>
            <person name="Goldberg J."/>
            <person name="Griggs A."/>
            <person name="Gujja S."/>
            <person name="Hansen M."/>
            <person name="Howarth C."/>
            <person name="Imamovic A."/>
            <person name="Ireland A."/>
            <person name="Larimer J."/>
            <person name="McCowan C."/>
            <person name="Murphy C."/>
            <person name="Pearson M."/>
            <person name="Poon T.W."/>
            <person name="Priest M."/>
            <person name="Roberts A."/>
            <person name="Saif S."/>
            <person name="Shea T."/>
            <person name="Sykes S."/>
            <person name="Wortman J."/>
            <person name="Nusbaum C."/>
            <person name="Birren B."/>
        </authorList>
    </citation>
    <scope>NUCLEOTIDE SEQUENCE [LARGE SCALE GENOMIC DNA]</scope>
    <source>
        <strain evidence="4">NJM9701</strain>
    </source>
</reference>
<accession>A0A024UVJ7</accession>
<dbReference type="PROSITE" id="PS51164">
    <property type="entry name" value="CBM1_2"/>
    <property type="match status" value="2"/>
</dbReference>
<evidence type="ECO:0000256" key="1">
    <source>
        <dbReference type="ARBA" id="ARBA00022729"/>
    </source>
</evidence>
<feature type="chain" id="PRO_5001535483" description="CBM1 domain-containing protein" evidence="2">
    <location>
        <begin position="24"/>
        <end position="188"/>
    </location>
</feature>
<feature type="signal peptide" evidence="2">
    <location>
        <begin position="1"/>
        <end position="23"/>
    </location>
</feature>
<keyword evidence="1 2" id="KW-0732">Signal</keyword>
<gene>
    <name evidence="4" type="ORF">H310_00818</name>
</gene>
<dbReference type="Pfam" id="PF00734">
    <property type="entry name" value="CBM_1"/>
    <property type="match status" value="2"/>
</dbReference>
<dbReference type="RefSeq" id="XP_008861962.1">
    <property type="nucleotide sequence ID" value="XM_008863740.1"/>
</dbReference>
<dbReference type="SUPFAM" id="SSF57180">
    <property type="entry name" value="Cellulose-binding domain"/>
    <property type="match status" value="2"/>
</dbReference>
<dbReference type="SMART" id="SM00236">
    <property type="entry name" value="fCBD"/>
    <property type="match status" value="3"/>
</dbReference>
<proteinExistence type="predicted"/>
<dbReference type="AlphaFoldDB" id="A0A024UVJ7"/>
<dbReference type="VEuPathDB" id="FungiDB:H310_00818"/>
<dbReference type="InterPro" id="IPR000254">
    <property type="entry name" value="CBD"/>
</dbReference>
<feature type="domain" description="CBM1" evidence="3">
    <location>
        <begin position="149"/>
        <end position="185"/>
    </location>
</feature>
<dbReference type="GO" id="GO:0005975">
    <property type="term" value="P:carbohydrate metabolic process"/>
    <property type="evidence" value="ECO:0007669"/>
    <property type="project" value="InterPro"/>
</dbReference>
<dbReference type="GO" id="GO:0005576">
    <property type="term" value="C:extracellular region"/>
    <property type="evidence" value="ECO:0007669"/>
    <property type="project" value="InterPro"/>
</dbReference>
<evidence type="ECO:0000256" key="2">
    <source>
        <dbReference type="SAM" id="SignalP"/>
    </source>
</evidence>
<protein>
    <recommendedName>
        <fullName evidence="3">CBM1 domain-containing protein</fullName>
    </recommendedName>
</protein>
<sequence>MVTKWMLLAAVALLDAHANPGCAQDFSQCNGENWPFSVCCLHEGFSCTYINPDLSLCLQLPVRNASSENGVIVAGTTRQRFLRGFAAMAAASEPATHQNMDNSVNRPVGYLGQCGGIGYGGTTTCTHGLFCHVESPYYSSCLFNPTDDSHVAVWRKCGGANWSGLTQCQEGSTCQVQTVWYSQCVPLV</sequence>
<dbReference type="GeneID" id="20077868"/>
<dbReference type="InterPro" id="IPR035971">
    <property type="entry name" value="CBD_sf"/>
</dbReference>
<organism evidence="4">
    <name type="scientific">Aphanomyces invadans</name>
    <dbReference type="NCBI Taxonomy" id="157072"/>
    <lineage>
        <taxon>Eukaryota</taxon>
        <taxon>Sar</taxon>
        <taxon>Stramenopiles</taxon>
        <taxon>Oomycota</taxon>
        <taxon>Saprolegniomycetes</taxon>
        <taxon>Saprolegniales</taxon>
        <taxon>Verrucalvaceae</taxon>
        <taxon>Aphanomyces</taxon>
    </lineage>
</organism>
<dbReference type="OrthoDB" id="77891at2759"/>